<dbReference type="Proteomes" id="UP000093796">
    <property type="component" value="Unassembled WGS sequence"/>
</dbReference>
<dbReference type="RefSeq" id="WP_064775990.1">
    <property type="nucleotide sequence ID" value="NZ_LYUD01000078.1"/>
</dbReference>
<gene>
    <name evidence="7" type="ORF">SRCM100623_00731</name>
</gene>
<feature type="domain" description="ENPP1-3/EXOG-like endonuclease/phosphodiesterase" evidence="5">
    <location>
        <begin position="56"/>
        <end position="245"/>
    </location>
</feature>
<dbReference type="InterPro" id="IPR044929">
    <property type="entry name" value="DNA/RNA_non-sp_Endonuclease_sf"/>
</dbReference>
<evidence type="ECO:0000313" key="7">
    <source>
        <dbReference type="EMBL" id="OAZ73902.1"/>
    </source>
</evidence>
<protein>
    <recommendedName>
        <fullName evidence="9">Endonuclease</fullName>
    </recommendedName>
</protein>
<evidence type="ECO:0000256" key="2">
    <source>
        <dbReference type="PIRSR" id="PIRSR640255-2"/>
    </source>
</evidence>
<keyword evidence="2" id="KW-0479">Metal-binding</keyword>
<comment type="caution">
    <text evidence="7">The sequence shown here is derived from an EMBL/GenBank/DDBJ whole genome shotgun (WGS) entry which is preliminary data.</text>
</comment>
<evidence type="ECO:0000256" key="3">
    <source>
        <dbReference type="SAM" id="MobiDB-lite"/>
    </source>
</evidence>
<evidence type="ECO:0000259" key="5">
    <source>
        <dbReference type="SMART" id="SM00477"/>
    </source>
</evidence>
<dbReference type="EMBL" id="LYUD01000078">
    <property type="protein sequence ID" value="OAZ73902.1"/>
    <property type="molecule type" value="Genomic_DNA"/>
</dbReference>
<evidence type="ECO:0000256" key="4">
    <source>
        <dbReference type="SAM" id="SignalP"/>
    </source>
</evidence>
<dbReference type="GO" id="GO:0016787">
    <property type="term" value="F:hydrolase activity"/>
    <property type="evidence" value="ECO:0007669"/>
    <property type="project" value="InterPro"/>
</dbReference>
<dbReference type="PANTHER" id="PTHR13966">
    <property type="entry name" value="ENDONUCLEASE RELATED"/>
    <property type="match status" value="1"/>
</dbReference>
<dbReference type="Gene3D" id="3.40.570.10">
    <property type="entry name" value="Extracellular Endonuclease, subunit A"/>
    <property type="match status" value="1"/>
</dbReference>
<dbReference type="InterPro" id="IPR020821">
    <property type="entry name" value="ENPP1-3/EXOG-like_nuc-like"/>
</dbReference>
<accession>A0A1A0DGU3</accession>
<feature type="chain" id="PRO_5008289399" description="Endonuclease" evidence="4">
    <location>
        <begin position="25"/>
        <end position="261"/>
    </location>
</feature>
<dbReference type="GO" id="GO:0046872">
    <property type="term" value="F:metal ion binding"/>
    <property type="evidence" value="ECO:0007669"/>
    <property type="project" value="UniProtKB-KW"/>
</dbReference>
<evidence type="ECO:0000256" key="1">
    <source>
        <dbReference type="PIRSR" id="PIRSR640255-1"/>
    </source>
</evidence>
<evidence type="ECO:0000259" key="6">
    <source>
        <dbReference type="SMART" id="SM00892"/>
    </source>
</evidence>
<feature type="domain" description="DNA/RNA non-specific endonuclease/pyrophosphatase/phosphodiesterase" evidence="6">
    <location>
        <begin position="55"/>
        <end position="245"/>
    </location>
</feature>
<dbReference type="GO" id="GO:0004519">
    <property type="term" value="F:endonuclease activity"/>
    <property type="evidence" value="ECO:0007669"/>
    <property type="project" value="TreeGrafter"/>
</dbReference>
<dbReference type="SMART" id="SM00477">
    <property type="entry name" value="NUC"/>
    <property type="match status" value="1"/>
</dbReference>
<dbReference type="SUPFAM" id="SSF54060">
    <property type="entry name" value="His-Me finger endonucleases"/>
    <property type="match status" value="1"/>
</dbReference>
<feature type="region of interest" description="Disordered" evidence="3">
    <location>
        <begin position="103"/>
        <end position="127"/>
    </location>
</feature>
<dbReference type="InterPro" id="IPR001604">
    <property type="entry name" value="Endo_G_ENPP1-like_dom"/>
</dbReference>
<feature type="signal peptide" evidence="4">
    <location>
        <begin position="1"/>
        <end position="24"/>
    </location>
</feature>
<name>A0A1A0DGU3_ACEPA</name>
<dbReference type="InterPro" id="IPR040255">
    <property type="entry name" value="Non-specific_endonuclease"/>
</dbReference>
<organism evidence="7 8">
    <name type="scientific">Acetobacter pasteurianus</name>
    <name type="common">Acetobacter turbidans</name>
    <dbReference type="NCBI Taxonomy" id="438"/>
    <lineage>
        <taxon>Bacteria</taxon>
        <taxon>Pseudomonadati</taxon>
        <taxon>Pseudomonadota</taxon>
        <taxon>Alphaproteobacteria</taxon>
        <taxon>Acetobacterales</taxon>
        <taxon>Acetobacteraceae</taxon>
        <taxon>Acetobacter</taxon>
    </lineage>
</organism>
<dbReference type="AlphaFoldDB" id="A0A1A0DGU3"/>
<sequence>MSVRVAKICLGVVLASLPVSAAWAQENAACQAFGPENRLPALTRPFMLKQTELLCNTGYAVLVSSVTHTPLWAAEHLQANNVRLAERLMRAGTFYADSRWPDGSRDQDYKKSGYSRGHMAPSADQPTPTAQFETFAYSNMVPQSIVLNQGIWARIEYTVRELAVQEGDVYVVTGPAFHGHPISTIGPDHVFVPSSTWKAVYSAHRQAAGVYVCKNVQRSPHCDQVTVATLIRNTGVDPFPAVADTIKQSFWRLPSPRKIRR</sequence>
<dbReference type="SMART" id="SM00892">
    <property type="entry name" value="Endonuclease_NS"/>
    <property type="match status" value="1"/>
</dbReference>
<dbReference type="InterPro" id="IPR044925">
    <property type="entry name" value="His-Me_finger_sf"/>
</dbReference>
<dbReference type="GO" id="GO:0003676">
    <property type="term" value="F:nucleic acid binding"/>
    <property type="evidence" value="ECO:0007669"/>
    <property type="project" value="InterPro"/>
</dbReference>
<reference evidence="7 8" key="1">
    <citation type="submission" date="2016-05" db="EMBL/GenBank/DDBJ databases">
        <title>Genome sequencing of Acetobacter pasteurianus strain SRCM100623.</title>
        <authorList>
            <person name="Song Y.R."/>
        </authorList>
    </citation>
    <scope>NUCLEOTIDE SEQUENCE [LARGE SCALE GENOMIC DNA]</scope>
    <source>
        <strain evidence="7 8">SRCM100623</strain>
    </source>
</reference>
<evidence type="ECO:0008006" key="9">
    <source>
        <dbReference type="Google" id="ProtNLM"/>
    </source>
</evidence>
<keyword evidence="4" id="KW-0732">Signal</keyword>
<dbReference type="PANTHER" id="PTHR13966:SF5">
    <property type="entry name" value="ENDONUCLEASE G, MITOCHONDRIAL"/>
    <property type="match status" value="1"/>
</dbReference>
<feature type="binding site" evidence="2">
    <location>
        <position position="148"/>
    </location>
    <ligand>
        <name>Mg(2+)</name>
        <dbReference type="ChEBI" id="CHEBI:18420"/>
        <note>catalytic</note>
    </ligand>
</feature>
<feature type="active site" description="Proton acceptor" evidence="1">
    <location>
        <position position="118"/>
    </location>
</feature>
<dbReference type="eggNOG" id="COG1864">
    <property type="taxonomic scope" value="Bacteria"/>
</dbReference>
<dbReference type="OrthoDB" id="9811262at2"/>
<evidence type="ECO:0000313" key="8">
    <source>
        <dbReference type="Proteomes" id="UP000093796"/>
    </source>
</evidence>
<proteinExistence type="predicted"/>
<dbReference type="Pfam" id="PF01223">
    <property type="entry name" value="Endonuclease_NS"/>
    <property type="match status" value="1"/>
</dbReference>
<dbReference type="PATRIC" id="fig|438.15.peg.842"/>